<dbReference type="OrthoDB" id="8231503at2"/>
<dbReference type="AlphaFoldDB" id="A0A379MR96"/>
<evidence type="ECO:0000313" key="5">
    <source>
        <dbReference type="EMBL" id="SUE33367.1"/>
    </source>
</evidence>
<accession>A0A379MR96</accession>
<keyword evidence="2" id="KW-0238">DNA-binding</keyword>
<proteinExistence type="predicted"/>
<dbReference type="InterPro" id="IPR002577">
    <property type="entry name" value="HTH_HxlR"/>
</dbReference>
<dbReference type="GO" id="GO:0003677">
    <property type="term" value="F:DNA binding"/>
    <property type="evidence" value="ECO:0007669"/>
    <property type="project" value="UniProtKB-KW"/>
</dbReference>
<dbReference type="InterPro" id="IPR036390">
    <property type="entry name" value="WH_DNA-bd_sf"/>
</dbReference>
<reference evidence="5 6" key="1">
    <citation type="submission" date="2018-06" db="EMBL/GenBank/DDBJ databases">
        <authorList>
            <consortium name="Pathogen Informatics"/>
            <person name="Doyle S."/>
        </authorList>
    </citation>
    <scope>NUCLEOTIDE SEQUENCE [LARGE SCALE GENOMIC DNA]</scope>
    <source>
        <strain evidence="5 6">NCTC11190</strain>
    </source>
</reference>
<organism evidence="5 6">
    <name type="scientific">Rikenella microfusus</name>
    <dbReference type="NCBI Taxonomy" id="28139"/>
    <lineage>
        <taxon>Bacteria</taxon>
        <taxon>Pseudomonadati</taxon>
        <taxon>Bacteroidota</taxon>
        <taxon>Bacteroidia</taxon>
        <taxon>Bacteroidales</taxon>
        <taxon>Rikenellaceae</taxon>
        <taxon>Rikenella</taxon>
    </lineage>
</organism>
<evidence type="ECO:0000313" key="6">
    <source>
        <dbReference type="Proteomes" id="UP000255233"/>
    </source>
</evidence>
<evidence type="ECO:0000259" key="4">
    <source>
        <dbReference type="PROSITE" id="PS51118"/>
    </source>
</evidence>
<keyword evidence="1" id="KW-0805">Transcription regulation</keyword>
<dbReference type="STRING" id="880526.GCA_000427365_00872"/>
<dbReference type="PROSITE" id="PS51118">
    <property type="entry name" value="HTH_HXLR"/>
    <property type="match status" value="1"/>
</dbReference>
<dbReference type="Gene3D" id="1.10.10.10">
    <property type="entry name" value="Winged helix-like DNA-binding domain superfamily/Winged helix DNA-binding domain"/>
    <property type="match status" value="1"/>
</dbReference>
<feature type="domain" description="HTH hxlR-type" evidence="4">
    <location>
        <begin position="16"/>
        <end position="115"/>
    </location>
</feature>
<dbReference type="RefSeq" id="WP_037291507.1">
    <property type="nucleotide sequence ID" value="NZ_UGVL01000001.1"/>
</dbReference>
<dbReference type="Proteomes" id="UP000255233">
    <property type="component" value="Unassembled WGS sequence"/>
</dbReference>
<dbReference type="Pfam" id="PF01638">
    <property type="entry name" value="HxlR"/>
    <property type="match status" value="1"/>
</dbReference>
<dbReference type="SUPFAM" id="SSF46785">
    <property type="entry name" value="Winged helix' DNA-binding domain"/>
    <property type="match status" value="1"/>
</dbReference>
<sequence length="125" mass="13803">METPRKRRNFPASADCPIRNVLARLGEKWPMLVLVTLHANGTMRFGEIRTAIGDISQRMLTVTLRTLVEDGLVGRTAYPEVPPRVEYRLTPTGLSLMPHIDSLVGWATEHLSAIQAGRDAGRGGK</sequence>
<keyword evidence="3" id="KW-0804">Transcription</keyword>
<protein>
    <submittedName>
        <fullName evidence="5">HTH-type transcriptional activator hxlR</fullName>
    </submittedName>
</protein>
<dbReference type="PANTHER" id="PTHR33204">
    <property type="entry name" value="TRANSCRIPTIONAL REGULATOR, MARR FAMILY"/>
    <property type="match status" value="1"/>
</dbReference>
<gene>
    <name evidence="5" type="primary">hxlR</name>
    <name evidence="5" type="ORF">NCTC11190_00574</name>
</gene>
<dbReference type="InterPro" id="IPR036388">
    <property type="entry name" value="WH-like_DNA-bd_sf"/>
</dbReference>
<evidence type="ECO:0000256" key="2">
    <source>
        <dbReference type="ARBA" id="ARBA00023125"/>
    </source>
</evidence>
<dbReference type="PANTHER" id="PTHR33204:SF39">
    <property type="entry name" value="TRANSCRIPTIONAL REGULATORY PROTEIN"/>
    <property type="match status" value="1"/>
</dbReference>
<evidence type="ECO:0000256" key="3">
    <source>
        <dbReference type="ARBA" id="ARBA00023163"/>
    </source>
</evidence>
<keyword evidence="6" id="KW-1185">Reference proteome</keyword>
<evidence type="ECO:0000256" key="1">
    <source>
        <dbReference type="ARBA" id="ARBA00023015"/>
    </source>
</evidence>
<name>A0A379MR96_9BACT</name>
<dbReference type="EMBL" id="UGVL01000001">
    <property type="protein sequence ID" value="SUE33367.1"/>
    <property type="molecule type" value="Genomic_DNA"/>
</dbReference>